<comment type="caution">
    <text evidence="1">The sequence shown here is derived from an EMBL/GenBank/DDBJ whole genome shotgun (WGS) entry which is preliminary data.</text>
</comment>
<gene>
    <name evidence="1" type="ORF">Tci_541161</name>
</gene>
<name>A0A699IQ69_TANCI</name>
<sequence length="126" mass="14543">MDDPDLTMEEYIELEAEKLVGMAELVTGKQLHMVRYGFSSEPTVSPKHFDEVNLKDETSLSEYNDEDYNVISFNDLFSNNMYFINDSKMHTDNDDDKIHVKQFSKDTSIEPLPNVISIDIDTMHKG</sequence>
<proteinExistence type="predicted"/>
<evidence type="ECO:0000313" key="1">
    <source>
        <dbReference type="EMBL" id="GEZ69188.1"/>
    </source>
</evidence>
<organism evidence="1">
    <name type="scientific">Tanacetum cinerariifolium</name>
    <name type="common">Dalmatian daisy</name>
    <name type="synonym">Chrysanthemum cinerariifolium</name>
    <dbReference type="NCBI Taxonomy" id="118510"/>
    <lineage>
        <taxon>Eukaryota</taxon>
        <taxon>Viridiplantae</taxon>
        <taxon>Streptophyta</taxon>
        <taxon>Embryophyta</taxon>
        <taxon>Tracheophyta</taxon>
        <taxon>Spermatophyta</taxon>
        <taxon>Magnoliopsida</taxon>
        <taxon>eudicotyledons</taxon>
        <taxon>Gunneridae</taxon>
        <taxon>Pentapetalae</taxon>
        <taxon>asterids</taxon>
        <taxon>campanulids</taxon>
        <taxon>Asterales</taxon>
        <taxon>Asteraceae</taxon>
        <taxon>Asteroideae</taxon>
        <taxon>Anthemideae</taxon>
        <taxon>Anthemidinae</taxon>
        <taxon>Tanacetum</taxon>
    </lineage>
</organism>
<dbReference type="EMBL" id="BKCJ010310743">
    <property type="protein sequence ID" value="GEZ69188.1"/>
    <property type="molecule type" value="Genomic_DNA"/>
</dbReference>
<protein>
    <submittedName>
        <fullName evidence="1">Uncharacterized protein</fullName>
    </submittedName>
</protein>
<dbReference type="AlphaFoldDB" id="A0A699IQ69"/>
<reference evidence="1" key="1">
    <citation type="journal article" date="2019" name="Sci. Rep.">
        <title>Draft genome of Tanacetum cinerariifolium, the natural source of mosquito coil.</title>
        <authorList>
            <person name="Yamashiro T."/>
            <person name="Shiraishi A."/>
            <person name="Satake H."/>
            <person name="Nakayama K."/>
        </authorList>
    </citation>
    <scope>NUCLEOTIDE SEQUENCE</scope>
</reference>
<accession>A0A699IQ69</accession>